<dbReference type="InterPro" id="IPR003675">
    <property type="entry name" value="Rce1/LyrA-like_dom"/>
</dbReference>
<feature type="transmembrane region" description="Helical" evidence="1">
    <location>
        <begin position="69"/>
        <end position="90"/>
    </location>
</feature>
<feature type="transmembrane region" description="Helical" evidence="1">
    <location>
        <begin position="178"/>
        <end position="197"/>
    </location>
</feature>
<keyword evidence="4" id="KW-1185">Reference proteome</keyword>
<keyword evidence="1" id="KW-0472">Membrane</keyword>
<feature type="transmembrane region" description="Helical" evidence="1">
    <location>
        <begin position="203"/>
        <end position="221"/>
    </location>
</feature>
<protein>
    <submittedName>
        <fullName evidence="3">Membrane protease YdiL (CAAX protease family)</fullName>
    </submittedName>
</protein>
<keyword evidence="1" id="KW-0812">Transmembrane</keyword>
<reference evidence="3 4" key="1">
    <citation type="submission" date="2020-08" db="EMBL/GenBank/DDBJ databases">
        <title>Sequencing the genomes of 1000 actinobacteria strains.</title>
        <authorList>
            <person name="Klenk H.-P."/>
        </authorList>
    </citation>
    <scope>NUCLEOTIDE SEQUENCE [LARGE SCALE GENOMIC DNA]</scope>
    <source>
        <strain evidence="3 4">DSM 44551</strain>
    </source>
</reference>
<dbReference type="GO" id="GO:0080120">
    <property type="term" value="P:CAAX-box protein maturation"/>
    <property type="evidence" value="ECO:0007669"/>
    <property type="project" value="UniProtKB-ARBA"/>
</dbReference>
<name>A0A7W8QQX6_9ACTN</name>
<dbReference type="GO" id="GO:0006508">
    <property type="term" value="P:proteolysis"/>
    <property type="evidence" value="ECO:0007669"/>
    <property type="project" value="UniProtKB-KW"/>
</dbReference>
<evidence type="ECO:0000256" key="1">
    <source>
        <dbReference type="SAM" id="Phobius"/>
    </source>
</evidence>
<dbReference type="Proteomes" id="UP000572635">
    <property type="component" value="Unassembled WGS sequence"/>
</dbReference>
<dbReference type="Pfam" id="PF02517">
    <property type="entry name" value="Rce1-like"/>
    <property type="match status" value="1"/>
</dbReference>
<feature type="domain" description="CAAX prenyl protease 2/Lysostaphin resistance protein A-like" evidence="2">
    <location>
        <begin position="147"/>
        <end position="240"/>
    </location>
</feature>
<dbReference type="GO" id="GO:0004175">
    <property type="term" value="F:endopeptidase activity"/>
    <property type="evidence" value="ECO:0007669"/>
    <property type="project" value="UniProtKB-ARBA"/>
</dbReference>
<dbReference type="AlphaFoldDB" id="A0A7W8QQX6"/>
<comment type="caution">
    <text evidence="3">The sequence shown here is derived from an EMBL/GenBank/DDBJ whole genome shotgun (WGS) entry which is preliminary data.</text>
</comment>
<accession>A0A7W8QQX6</accession>
<sequence>MTGLSGLRYAHSAHPVLAGSPLRTAAAALLLVGGTAGSAALFITAVVAGGAEDLLFAPEDGGPVQARELAVSLLLVPLLTLPAALLTARLALRSTAGRVCSVTGRFRWGWYARCLAVSIPLTALVSAGGLWLTGTAPGPGPAEPLAVLAIILLCVPVQSFAEEFVFRGVLTQVLGGPWTRPVLAVAVPAVLTSLLFSLVHAPAGLGVLAVHTVGGICYSVLCDRSGGLEASSAAHTAWNTALLISLVFAAPAHGPGGGSALQAAVATAAIDAVLVGALLLLARLSRTAATPAAGPLPAAGAAVSPSRCP</sequence>
<gene>
    <name evidence="3" type="ORF">HDA36_005022</name>
</gene>
<feature type="transmembrane region" description="Helical" evidence="1">
    <location>
        <begin position="110"/>
        <end position="133"/>
    </location>
</feature>
<evidence type="ECO:0000259" key="2">
    <source>
        <dbReference type="Pfam" id="PF02517"/>
    </source>
</evidence>
<keyword evidence="3" id="KW-0378">Hydrolase</keyword>
<feature type="transmembrane region" description="Helical" evidence="1">
    <location>
        <begin position="145"/>
        <end position="166"/>
    </location>
</feature>
<evidence type="ECO:0000313" key="3">
    <source>
        <dbReference type="EMBL" id="MBB5434938.1"/>
    </source>
</evidence>
<organism evidence="3 4">
    <name type="scientific">Nocardiopsis composta</name>
    <dbReference type="NCBI Taxonomy" id="157465"/>
    <lineage>
        <taxon>Bacteria</taxon>
        <taxon>Bacillati</taxon>
        <taxon>Actinomycetota</taxon>
        <taxon>Actinomycetes</taxon>
        <taxon>Streptosporangiales</taxon>
        <taxon>Nocardiopsidaceae</taxon>
        <taxon>Nocardiopsis</taxon>
    </lineage>
</organism>
<keyword evidence="3" id="KW-0645">Protease</keyword>
<keyword evidence="1" id="KW-1133">Transmembrane helix</keyword>
<dbReference type="EMBL" id="JACHDB010000001">
    <property type="protein sequence ID" value="MBB5434938.1"/>
    <property type="molecule type" value="Genomic_DNA"/>
</dbReference>
<proteinExistence type="predicted"/>
<evidence type="ECO:0000313" key="4">
    <source>
        <dbReference type="Proteomes" id="UP000572635"/>
    </source>
</evidence>
<feature type="transmembrane region" description="Helical" evidence="1">
    <location>
        <begin position="260"/>
        <end position="281"/>
    </location>
</feature>
<dbReference type="RefSeq" id="WP_184396115.1">
    <property type="nucleotide sequence ID" value="NZ_BAAAJD010000028.1"/>
</dbReference>
<feature type="transmembrane region" description="Helical" evidence="1">
    <location>
        <begin position="233"/>
        <end position="254"/>
    </location>
</feature>
<feature type="transmembrane region" description="Helical" evidence="1">
    <location>
        <begin position="27"/>
        <end position="49"/>
    </location>
</feature>